<organism evidence="1 2">
    <name type="scientific">Eretmocerus hayati</name>
    <dbReference type="NCBI Taxonomy" id="131215"/>
    <lineage>
        <taxon>Eukaryota</taxon>
        <taxon>Metazoa</taxon>
        <taxon>Ecdysozoa</taxon>
        <taxon>Arthropoda</taxon>
        <taxon>Hexapoda</taxon>
        <taxon>Insecta</taxon>
        <taxon>Pterygota</taxon>
        <taxon>Neoptera</taxon>
        <taxon>Endopterygota</taxon>
        <taxon>Hymenoptera</taxon>
        <taxon>Apocrita</taxon>
        <taxon>Proctotrupomorpha</taxon>
        <taxon>Chalcidoidea</taxon>
        <taxon>Aphelinidae</taxon>
        <taxon>Aphelininae</taxon>
        <taxon>Eretmocerus</taxon>
    </lineage>
</organism>
<keyword evidence="2" id="KW-1185">Reference proteome</keyword>
<protein>
    <submittedName>
        <fullName evidence="1">Uncharacterized protein</fullName>
    </submittedName>
</protein>
<name>A0ACC2PBE8_9HYME</name>
<evidence type="ECO:0000313" key="2">
    <source>
        <dbReference type="Proteomes" id="UP001239111"/>
    </source>
</evidence>
<gene>
    <name evidence="1" type="ORF">QAD02_016555</name>
</gene>
<dbReference type="EMBL" id="CM056742">
    <property type="protein sequence ID" value="KAJ8680768.1"/>
    <property type="molecule type" value="Genomic_DNA"/>
</dbReference>
<evidence type="ECO:0000313" key="1">
    <source>
        <dbReference type="EMBL" id="KAJ8680768.1"/>
    </source>
</evidence>
<proteinExistence type="predicted"/>
<reference evidence="1" key="1">
    <citation type="submission" date="2023-04" db="EMBL/GenBank/DDBJ databases">
        <title>A chromosome-level genome assembly of the parasitoid wasp Eretmocerus hayati.</title>
        <authorList>
            <person name="Zhong Y."/>
            <person name="Liu S."/>
            <person name="Liu Y."/>
        </authorList>
    </citation>
    <scope>NUCLEOTIDE SEQUENCE</scope>
    <source>
        <strain evidence="1">ZJU_SS_LIU_2023</strain>
    </source>
</reference>
<sequence>MEAEQLILKDSRAETYCISFLNAKGFKRDEIERIFSQFGPIASINETGTERGYRFVRYPTYGDARNAVEGLRDHPHIKLFPPHDRKNAGANNSGSQQKKSDRKNDRKSGRKQSAHSRDMPQRNEQRQHQNMTAPWKQGTNTVDNFNAGREEWNESSHQQNVKAPWEQGRNGESDFNPNRGERNGHHHQQNTTAPWDHSTNGDGDFPMSRGEKSLDDRWEERKPGAFDANSQIQLVIAGEVIVGNIHPDFGSPYILHLLDSFEPIAITKIKILPQTSIRYCHVYFKSHSQSMKVEKQFDGMNLSQQKLIVLRPDRLVRMRA</sequence>
<comment type="caution">
    <text evidence="1">The sequence shown here is derived from an EMBL/GenBank/DDBJ whole genome shotgun (WGS) entry which is preliminary data.</text>
</comment>
<accession>A0ACC2PBE8</accession>
<dbReference type="Proteomes" id="UP001239111">
    <property type="component" value="Chromosome 2"/>
</dbReference>